<dbReference type="EMBL" id="JAOPJZ010000011">
    <property type="protein sequence ID" value="MCU4752947.1"/>
    <property type="molecule type" value="Genomic_DNA"/>
</dbReference>
<dbReference type="GO" id="GO:0035336">
    <property type="term" value="P:long-chain fatty-acyl-CoA metabolic process"/>
    <property type="evidence" value="ECO:0007669"/>
    <property type="project" value="TreeGrafter"/>
</dbReference>
<sequence length="365" mass="40043">MSEQSRDPTVFLTGFPGFLGSALLERLLERGDEPVVCLIQPQYRSQAETRAETLRQRLELPSDSIQLLEGDITEPDLECGDALEGLSSVHTCYHLAAVYDLAIDLGLAEAVNVRGTDHVLDAAETLDVERFQYVSTCYVSGRYDGVFTESHLEEGQSFNNYYEATKYRAEVLVQERMEAGLPATIYRPAIVVGDSETGETGKYDGPYYLLRLLLEQPRACSLTVSLPGSNDTELNVVPRDFVIDAIAHLSARDDTVGEVYQLCDPTPLTIPRFVDVLASAMDHRVCSVPTPKSVAGPLLGALERVGLPAEPATIDYFDHPTRYACPNTQRALAGTGIECPPFESYVDELVAFVRENPVIGSDAMV</sequence>
<dbReference type="AlphaFoldDB" id="A0AAP2Z9A7"/>
<dbReference type="Proteomes" id="UP001321047">
    <property type="component" value="Unassembled WGS sequence"/>
</dbReference>
<reference evidence="2 3" key="1">
    <citation type="submission" date="2022-09" db="EMBL/GenBank/DDBJ databases">
        <title>Enrichment on poylsaccharides allowed isolation of novel metabolic and taxonomic groups of Haloarchaea.</title>
        <authorList>
            <person name="Sorokin D.Y."/>
            <person name="Elcheninov A.G."/>
            <person name="Khizhniak T.V."/>
            <person name="Kolganova T.V."/>
            <person name="Kublanov I.V."/>
        </authorList>
    </citation>
    <scope>NUCLEOTIDE SEQUENCE [LARGE SCALE GENOMIC DNA]</scope>
    <source>
        <strain evidence="2 3">AArc-curdl1</strain>
    </source>
</reference>
<feature type="domain" description="Thioester reductase (TE)" evidence="1">
    <location>
        <begin position="12"/>
        <end position="246"/>
    </location>
</feature>
<evidence type="ECO:0000259" key="1">
    <source>
        <dbReference type="Pfam" id="PF07993"/>
    </source>
</evidence>
<keyword evidence="3" id="KW-1185">Reference proteome</keyword>
<name>A0AAP2Z9A7_9EURY</name>
<gene>
    <name evidence="2" type="ORF">OB919_13330</name>
</gene>
<dbReference type="Gene3D" id="3.40.50.720">
    <property type="entry name" value="NAD(P)-binding Rossmann-like Domain"/>
    <property type="match status" value="1"/>
</dbReference>
<dbReference type="Pfam" id="PF07993">
    <property type="entry name" value="NAD_binding_4"/>
    <property type="match status" value="1"/>
</dbReference>
<dbReference type="GO" id="GO:0080019">
    <property type="term" value="F:alcohol-forming very long-chain fatty acyl-CoA reductase activity"/>
    <property type="evidence" value="ECO:0007669"/>
    <property type="project" value="InterPro"/>
</dbReference>
<dbReference type="SUPFAM" id="SSF51735">
    <property type="entry name" value="NAD(P)-binding Rossmann-fold domains"/>
    <property type="match status" value="1"/>
</dbReference>
<dbReference type="InterPro" id="IPR013120">
    <property type="entry name" value="FAR_NAD-bd"/>
</dbReference>
<proteinExistence type="predicted"/>
<evidence type="ECO:0000313" key="3">
    <source>
        <dbReference type="Proteomes" id="UP001321047"/>
    </source>
</evidence>
<dbReference type="PANTHER" id="PTHR11011">
    <property type="entry name" value="MALE STERILITY PROTEIN 2-RELATED"/>
    <property type="match status" value="1"/>
</dbReference>
<comment type="caution">
    <text evidence="2">The sequence shown here is derived from an EMBL/GenBank/DDBJ whole genome shotgun (WGS) entry which is preliminary data.</text>
</comment>
<dbReference type="InterPro" id="IPR026055">
    <property type="entry name" value="FAR"/>
</dbReference>
<evidence type="ECO:0000313" key="2">
    <source>
        <dbReference type="EMBL" id="MCU4752947.1"/>
    </source>
</evidence>
<protein>
    <submittedName>
        <fullName evidence="2">SDR family oxidoreductase</fullName>
    </submittedName>
</protein>
<accession>A0AAP2Z9A7</accession>
<dbReference type="CDD" id="cd05263">
    <property type="entry name" value="MupV_like_SDR_e"/>
    <property type="match status" value="1"/>
</dbReference>
<dbReference type="RefSeq" id="WP_342809273.1">
    <property type="nucleotide sequence ID" value="NZ_JAOPJZ010000011.1"/>
</dbReference>
<dbReference type="PANTHER" id="PTHR11011:SF45">
    <property type="entry name" value="FATTY ACYL-COA REDUCTASE CG8306-RELATED"/>
    <property type="match status" value="1"/>
</dbReference>
<dbReference type="InterPro" id="IPR036291">
    <property type="entry name" value="NAD(P)-bd_dom_sf"/>
</dbReference>
<organism evidence="2 3">
    <name type="scientific">Natronosalvus hydrolyticus</name>
    <dbReference type="NCBI Taxonomy" id="2979988"/>
    <lineage>
        <taxon>Archaea</taxon>
        <taxon>Methanobacteriati</taxon>
        <taxon>Methanobacteriota</taxon>
        <taxon>Stenosarchaea group</taxon>
        <taxon>Halobacteria</taxon>
        <taxon>Halobacteriales</taxon>
        <taxon>Natrialbaceae</taxon>
        <taxon>Natronosalvus</taxon>
    </lineage>
</organism>